<reference evidence="3" key="1">
    <citation type="submission" date="2020-04" db="EMBL/GenBank/DDBJ databases">
        <authorList>
            <person name="Alioto T."/>
            <person name="Alioto T."/>
            <person name="Gomez Garrido J."/>
        </authorList>
    </citation>
    <scope>NUCLEOTIDE SEQUENCE</scope>
    <source>
        <strain evidence="3">A484AB</strain>
    </source>
</reference>
<feature type="compositionally biased region" description="Polar residues" evidence="2">
    <location>
        <begin position="142"/>
        <end position="158"/>
    </location>
</feature>
<feature type="compositionally biased region" description="Basic and acidic residues" evidence="2">
    <location>
        <begin position="9"/>
        <end position="42"/>
    </location>
</feature>
<dbReference type="PANTHER" id="PTHR14134">
    <property type="entry name" value="E3 UBIQUITIN-PROTEIN LIGASE RAD18"/>
    <property type="match status" value="1"/>
</dbReference>
<dbReference type="InterPro" id="IPR001841">
    <property type="entry name" value="Znf_RING"/>
</dbReference>
<dbReference type="PROSITE" id="PS50089">
    <property type="entry name" value="ZF_RING_2"/>
    <property type="match status" value="1"/>
</dbReference>
<dbReference type="GO" id="GO:0061630">
    <property type="term" value="F:ubiquitin protein ligase activity"/>
    <property type="evidence" value="ECO:0007669"/>
    <property type="project" value="InterPro"/>
</dbReference>
<feature type="compositionally biased region" description="Basic and acidic residues" evidence="2">
    <location>
        <begin position="113"/>
        <end position="127"/>
    </location>
</feature>
<dbReference type="Gene3D" id="3.30.40.10">
    <property type="entry name" value="Zinc/RING finger domain, C3HC4 (zinc finger)"/>
    <property type="match status" value="1"/>
</dbReference>
<dbReference type="GO" id="GO:0016874">
    <property type="term" value="F:ligase activity"/>
    <property type="evidence" value="ECO:0007669"/>
    <property type="project" value="UniProtKB-KW"/>
</dbReference>
<dbReference type="Proteomes" id="UP001152795">
    <property type="component" value="Unassembled WGS sequence"/>
</dbReference>
<dbReference type="AlphaFoldDB" id="A0A7D9ISD6"/>
<dbReference type="InterPro" id="IPR017907">
    <property type="entry name" value="Znf_RING_CS"/>
</dbReference>
<dbReference type="GO" id="GO:0003697">
    <property type="term" value="F:single-stranded DNA binding"/>
    <property type="evidence" value="ECO:0007669"/>
    <property type="project" value="InterPro"/>
</dbReference>
<dbReference type="OrthoDB" id="6105938at2759"/>
<dbReference type="SMART" id="SM00184">
    <property type="entry name" value="RING"/>
    <property type="match status" value="1"/>
</dbReference>
<comment type="caution">
    <text evidence="3">The sequence shown here is derived from an EMBL/GenBank/DDBJ whole genome shotgun (WGS) entry which is preliminary data.</text>
</comment>
<dbReference type="InterPro" id="IPR039577">
    <property type="entry name" value="Rad18"/>
</dbReference>
<dbReference type="PANTHER" id="PTHR14134:SF3">
    <property type="entry name" value="RING-CH-TYPE DOMAIN-CONTAINING PROTEIN"/>
    <property type="match status" value="1"/>
</dbReference>
<evidence type="ECO:0000313" key="4">
    <source>
        <dbReference type="Proteomes" id="UP001152795"/>
    </source>
</evidence>
<protein>
    <submittedName>
        <fullName evidence="3">E3 ubiquitin- ligase UNKL isoform X2</fullName>
    </submittedName>
</protein>
<feature type="region of interest" description="Disordered" evidence="2">
    <location>
        <begin position="1"/>
        <end position="158"/>
    </location>
</feature>
<keyword evidence="1" id="KW-0175">Coiled coil</keyword>
<organism evidence="3 4">
    <name type="scientific">Paramuricea clavata</name>
    <name type="common">Red gorgonian</name>
    <name type="synonym">Violescent sea-whip</name>
    <dbReference type="NCBI Taxonomy" id="317549"/>
    <lineage>
        <taxon>Eukaryota</taxon>
        <taxon>Metazoa</taxon>
        <taxon>Cnidaria</taxon>
        <taxon>Anthozoa</taxon>
        <taxon>Octocorallia</taxon>
        <taxon>Malacalcyonacea</taxon>
        <taxon>Plexauridae</taxon>
        <taxon>Paramuricea</taxon>
    </lineage>
</organism>
<feature type="compositionally biased region" description="Polar residues" evidence="2">
    <location>
        <begin position="61"/>
        <end position="70"/>
    </location>
</feature>
<accession>A0A7D9ISD6</accession>
<dbReference type="InterPro" id="IPR013083">
    <property type="entry name" value="Znf_RING/FYVE/PHD"/>
</dbReference>
<gene>
    <name evidence="3" type="ORF">PACLA_8A077116</name>
</gene>
<dbReference type="SUPFAM" id="SSF57850">
    <property type="entry name" value="RING/U-box"/>
    <property type="match status" value="1"/>
</dbReference>
<evidence type="ECO:0000313" key="3">
    <source>
        <dbReference type="EMBL" id="CAB4012672.1"/>
    </source>
</evidence>
<name>A0A7D9ISD6_PARCT</name>
<sequence length="402" mass="45776">MSRKSAGNKADDNITEKVRKMKERQRQWMEERESAKHSDAAKKSARSTSDSIQSRKKRSETTGTKTNSLAWISKDDYQVSSKKPGGKSSRGASRDLKSRESGYGSPPQVVNKRNLDSNRSGESRKSETSIAGYDDGQHKSTRAPNSPISNSMLNNQTANGAESFNNLADKVAERLQMKEQKRQELNQPVVSSHKNEKPMSNHVCSGCNNLMAAPHCPVAIIPCGHTFCQICVAEYPKCPQCQSEVFSTAPNTVMQQIIEDFRKKQEKERLHQLEEQTRKYVEEYQNLNLRCEGLADEADRILNSMESITEDMLKEKRVARKLEKENSDIQNKIKELELEYHQNEELIKESSSNCHALEKCYDEEKDKLTLIEETIKTIRNSKERAKIMIQNIAPNLKLDDTF</sequence>
<evidence type="ECO:0000256" key="1">
    <source>
        <dbReference type="SAM" id="Coils"/>
    </source>
</evidence>
<keyword evidence="3" id="KW-0436">Ligase</keyword>
<dbReference type="GO" id="GO:0006301">
    <property type="term" value="P:DNA damage tolerance"/>
    <property type="evidence" value="ECO:0007669"/>
    <property type="project" value="InterPro"/>
</dbReference>
<feature type="coiled-coil region" evidence="1">
    <location>
        <begin position="263"/>
        <end position="353"/>
    </location>
</feature>
<dbReference type="PROSITE" id="PS00518">
    <property type="entry name" value="ZF_RING_1"/>
    <property type="match status" value="1"/>
</dbReference>
<dbReference type="EMBL" id="CACRXK020007595">
    <property type="protein sequence ID" value="CAB4012672.1"/>
    <property type="molecule type" value="Genomic_DNA"/>
</dbReference>
<dbReference type="GO" id="GO:0006513">
    <property type="term" value="P:protein monoubiquitination"/>
    <property type="evidence" value="ECO:0007669"/>
    <property type="project" value="InterPro"/>
</dbReference>
<evidence type="ECO:0000256" key="2">
    <source>
        <dbReference type="SAM" id="MobiDB-lite"/>
    </source>
</evidence>
<proteinExistence type="predicted"/>
<feature type="compositionally biased region" description="Low complexity" evidence="2">
    <location>
        <begin position="80"/>
        <end position="91"/>
    </location>
</feature>
<keyword evidence="4" id="KW-1185">Reference proteome</keyword>